<dbReference type="AlphaFoldDB" id="A0A087T1X3"/>
<sequence>LGVLFSASSKYTSFMFCCPSSLSSLVRNSIL</sequence>
<reference evidence="1 2" key="1">
    <citation type="submission" date="2013-11" db="EMBL/GenBank/DDBJ databases">
        <title>Genome sequencing of Stegodyphus mimosarum.</title>
        <authorList>
            <person name="Bechsgaard J."/>
        </authorList>
    </citation>
    <scope>NUCLEOTIDE SEQUENCE [LARGE SCALE GENOMIC DNA]</scope>
</reference>
<feature type="non-terminal residue" evidence="1">
    <location>
        <position position="1"/>
    </location>
</feature>
<name>A0A087T1X3_STEMI</name>
<accession>A0A087T1X3</accession>
<feature type="non-terminal residue" evidence="1">
    <location>
        <position position="31"/>
    </location>
</feature>
<dbReference type="EMBL" id="KK113017">
    <property type="protein sequence ID" value="KFM59112.1"/>
    <property type="molecule type" value="Genomic_DNA"/>
</dbReference>
<organism evidence="1 2">
    <name type="scientific">Stegodyphus mimosarum</name>
    <name type="common">African social velvet spider</name>
    <dbReference type="NCBI Taxonomy" id="407821"/>
    <lineage>
        <taxon>Eukaryota</taxon>
        <taxon>Metazoa</taxon>
        <taxon>Ecdysozoa</taxon>
        <taxon>Arthropoda</taxon>
        <taxon>Chelicerata</taxon>
        <taxon>Arachnida</taxon>
        <taxon>Araneae</taxon>
        <taxon>Araneomorphae</taxon>
        <taxon>Entelegynae</taxon>
        <taxon>Eresoidea</taxon>
        <taxon>Eresidae</taxon>
        <taxon>Stegodyphus</taxon>
    </lineage>
</organism>
<dbReference type="Proteomes" id="UP000054359">
    <property type="component" value="Unassembled WGS sequence"/>
</dbReference>
<keyword evidence="2" id="KW-1185">Reference proteome</keyword>
<proteinExistence type="predicted"/>
<evidence type="ECO:0000313" key="1">
    <source>
        <dbReference type="EMBL" id="KFM59112.1"/>
    </source>
</evidence>
<evidence type="ECO:0000313" key="2">
    <source>
        <dbReference type="Proteomes" id="UP000054359"/>
    </source>
</evidence>
<protein>
    <submittedName>
        <fullName evidence="1">Uncharacterized protein</fullName>
    </submittedName>
</protein>
<gene>
    <name evidence="1" type="ORF">X975_14231</name>
</gene>